<evidence type="ECO:0000259" key="3">
    <source>
        <dbReference type="Pfam" id="PF19040"/>
    </source>
</evidence>
<keyword evidence="1" id="KW-0472">Membrane</keyword>
<keyword evidence="1" id="KW-0812">Transmembrane</keyword>
<protein>
    <submittedName>
        <fullName evidence="4">Acyltransferase family protein</fullName>
    </submittedName>
</protein>
<dbReference type="PANTHER" id="PTHR23028:SF53">
    <property type="entry name" value="ACYL_TRANSF_3 DOMAIN-CONTAINING PROTEIN"/>
    <property type="match status" value="1"/>
</dbReference>
<proteinExistence type="predicted"/>
<feature type="transmembrane region" description="Helical" evidence="1">
    <location>
        <begin position="218"/>
        <end position="236"/>
    </location>
</feature>
<dbReference type="InterPro" id="IPR050879">
    <property type="entry name" value="Acyltransferase_3"/>
</dbReference>
<dbReference type="PANTHER" id="PTHR23028">
    <property type="entry name" value="ACETYLTRANSFERASE"/>
    <property type="match status" value="1"/>
</dbReference>
<dbReference type="InterPro" id="IPR043968">
    <property type="entry name" value="SGNH"/>
</dbReference>
<feature type="transmembrane region" description="Helical" evidence="1">
    <location>
        <begin position="40"/>
        <end position="60"/>
    </location>
</feature>
<feature type="transmembrane region" description="Helical" evidence="1">
    <location>
        <begin position="12"/>
        <end position="34"/>
    </location>
</feature>
<feature type="transmembrane region" description="Helical" evidence="1">
    <location>
        <begin position="384"/>
        <end position="405"/>
    </location>
</feature>
<feature type="transmembrane region" description="Helical" evidence="1">
    <location>
        <begin position="243"/>
        <end position="266"/>
    </location>
</feature>
<name>A0A9X3D1U6_9ACTN</name>
<dbReference type="InterPro" id="IPR002656">
    <property type="entry name" value="Acyl_transf_3_dom"/>
</dbReference>
<keyword evidence="4" id="KW-0808">Transferase</keyword>
<comment type="caution">
    <text evidence="4">The sequence shown here is derived from an EMBL/GenBank/DDBJ whole genome shotgun (WGS) entry which is preliminary data.</text>
</comment>
<sequence length="730" mass="78631">MSDTRSPAAKTFFDDIAGLRGIAVLLVVLFHAHVPFVTGGFVGVDIFFVISGFLITRLLIREYERTGSLSFKGFYARRARRIIPAAALVIVVSTIGAALTMPLLKVFKQAIDLLAAAAQVANWHFLSQNADYLAGAIDGSLATHFWSLSIEEQLYFVWPLAVFGAAAIASRTALRRHVSMRVAVGVVVGAVTLASLIAAIRITPTDPATAYMATYTRAWQFGVGGLIAVVAPLFALRWKSPRITAAVAILVGWLGFAGIIVAATMIDAHTPYPGTAALLPTMGAALVIVSGQLFPASARAPFAPLRPSAGRVASEPLRPSVGRVASEPLGEEAYRDQSHRPTLTVARLLATPPLTFLGRVSYAWYLWHWPAIVLFETVTGASSWPVLLLVSLVALGIATLSTLFFEEPIINNRELRRNASASISVGVTGVVVGLTVTMIAGILTVQIASRDTVANAALSYQSVFGNERGEMAGPVVPNPFQAYDDRPEPHDCLIPVGESTAGHDCTFGPDHGTPVVVFGDSHADQWSEAIRSIGASHGWRIHQFTKAACPAQNLAPRRGVGDPYNQPECLRWRDGALADIQAVAPRIIFVSSLSTYVPDRDDVEQAWDDTLTALRATGAKIVYIADTPYPGFQIADCMSGAMDNWHKCDFELDGFTRIEPILDEQARGQSTDILTIGVNDLLCDGNLCFPARNKILFYRDDSHLTATAAEVLEPALVRQLDAARFDYGGR</sequence>
<dbReference type="GO" id="GO:0009103">
    <property type="term" value="P:lipopolysaccharide biosynthetic process"/>
    <property type="evidence" value="ECO:0007669"/>
    <property type="project" value="TreeGrafter"/>
</dbReference>
<feature type="domain" description="SGNH" evidence="3">
    <location>
        <begin position="501"/>
        <end position="716"/>
    </location>
</feature>
<keyword evidence="5" id="KW-1185">Reference proteome</keyword>
<keyword evidence="1" id="KW-1133">Transmembrane helix</keyword>
<evidence type="ECO:0000313" key="4">
    <source>
        <dbReference type="EMBL" id="MCX2963079.1"/>
    </source>
</evidence>
<evidence type="ECO:0000259" key="2">
    <source>
        <dbReference type="Pfam" id="PF01757"/>
    </source>
</evidence>
<organism evidence="4 5">
    <name type="scientific">Gordonia aquimaris</name>
    <dbReference type="NCBI Taxonomy" id="2984863"/>
    <lineage>
        <taxon>Bacteria</taxon>
        <taxon>Bacillati</taxon>
        <taxon>Actinomycetota</taxon>
        <taxon>Actinomycetes</taxon>
        <taxon>Mycobacteriales</taxon>
        <taxon>Gordoniaceae</taxon>
        <taxon>Gordonia</taxon>
    </lineage>
</organism>
<dbReference type="RefSeq" id="WP_266060213.1">
    <property type="nucleotide sequence ID" value="NZ_JAPKFM010000002.1"/>
</dbReference>
<feature type="transmembrane region" description="Helical" evidence="1">
    <location>
        <begin position="425"/>
        <end position="445"/>
    </location>
</feature>
<dbReference type="Proteomes" id="UP001143347">
    <property type="component" value="Unassembled WGS sequence"/>
</dbReference>
<dbReference type="GO" id="GO:0016747">
    <property type="term" value="F:acyltransferase activity, transferring groups other than amino-acyl groups"/>
    <property type="evidence" value="ECO:0007669"/>
    <property type="project" value="InterPro"/>
</dbReference>
<feature type="domain" description="Acyltransferase 3" evidence="2">
    <location>
        <begin position="15"/>
        <end position="288"/>
    </location>
</feature>
<dbReference type="AlphaFoldDB" id="A0A9X3D1U6"/>
<feature type="transmembrane region" description="Helical" evidence="1">
    <location>
        <begin position="345"/>
        <end position="364"/>
    </location>
</feature>
<evidence type="ECO:0000256" key="1">
    <source>
        <dbReference type="SAM" id="Phobius"/>
    </source>
</evidence>
<dbReference type="EMBL" id="JAPKFM010000002">
    <property type="protein sequence ID" value="MCX2963079.1"/>
    <property type="molecule type" value="Genomic_DNA"/>
</dbReference>
<gene>
    <name evidence="4" type="ORF">OSB52_03110</name>
</gene>
<evidence type="ECO:0000313" key="5">
    <source>
        <dbReference type="Proteomes" id="UP001143347"/>
    </source>
</evidence>
<feature type="transmembrane region" description="Helical" evidence="1">
    <location>
        <begin position="272"/>
        <end position="294"/>
    </location>
</feature>
<keyword evidence="4" id="KW-0012">Acyltransferase</keyword>
<feature type="transmembrane region" description="Helical" evidence="1">
    <location>
        <begin position="81"/>
        <end position="104"/>
    </location>
</feature>
<feature type="transmembrane region" description="Helical" evidence="1">
    <location>
        <begin position="153"/>
        <end position="170"/>
    </location>
</feature>
<dbReference type="Pfam" id="PF01757">
    <property type="entry name" value="Acyl_transf_3"/>
    <property type="match status" value="1"/>
</dbReference>
<accession>A0A9X3D1U6</accession>
<dbReference type="GO" id="GO:0016020">
    <property type="term" value="C:membrane"/>
    <property type="evidence" value="ECO:0007669"/>
    <property type="project" value="TreeGrafter"/>
</dbReference>
<feature type="transmembrane region" description="Helical" evidence="1">
    <location>
        <begin position="182"/>
        <end position="203"/>
    </location>
</feature>
<dbReference type="Pfam" id="PF19040">
    <property type="entry name" value="SGNH"/>
    <property type="match status" value="1"/>
</dbReference>
<reference evidence="4" key="1">
    <citation type="submission" date="2022-10" db="EMBL/GenBank/DDBJ databases">
        <title>WGS of marine actinomycetes from Thailand.</title>
        <authorList>
            <person name="Thawai C."/>
        </authorList>
    </citation>
    <scope>NUCLEOTIDE SEQUENCE</scope>
    <source>
        <strain evidence="4">SW21</strain>
    </source>
</reference>